<gene>
    <name evidence="2" type="primary">Cbarp_0</name>
    <name evidence="2" type="ORF">GTO93_0011188</name>
</gene>
<feature type="compositionally biased region" description="Gly residues" evidence="1">
    <location>
        <begin position="182"/>
        <end position="198"/>
    </location>
</feature>
<feature type="compositionally biased region" description="Basic and acidic residues" evidence="1">
    <location>
        <begin position="203"/>
        <end position="214"/>
    </location>
</feature>
<keyword evidence="3" id="KW-1185">Reference proteome</keyword>
<feature type="compositionally biased region" description="Basic and acidic residues" evidence="1">
    <location>
        <begin position="137"/>
        <end position="147"/>
    </location>
</feature>
<feature type="non-terminal residue" evidence="2">
    <location>
        <position position="418"/>
    </location>
</feature>
<organism evidence="2 3">
    <name type="scientific">Polyodon spathula</name>
    <name type="common">North American paddlefish</name>
    <name type="synonym">Squalus spathula</name>
    <dbReference type="NCBI Taxonomy" id="7913"/>
    <lineage>
        <taxon>Eukaryota</taxon>
        <taxon>Metazoa</taxon>
        <taxon>Chordata</taxon>
        <taxon>Craniata</taxon>
        <taxon>Vertebrata</taxon>
        <taxon>Euteleostomi</taxon>
        <taxon>Actinopterygii</taxon>
        <taxon>Chondrostei</taxon>
        <taxon>Acipenseriformes</taxon>
        <taxon>Polyodontidae</taxon>
        <taxon>Polyodon</taxon>
    </lineage>
</organism>
<feature type="compositionally biased region" description="Basic and acidic residues" evidence="1">
    <location>
        <begin position="324"/>
        <end position="335"/>
    </location>
</feature>
<dbReference type="Proteomes" id="UP001166093">
    <property type="component" value="Unassembled WGS sequence"/>
</dbReference>
<feature type="compositionally biased region" description="Basic and acidic residues" evidence="1">
    <location>
        <begin position="283"/>
        <end position="293"/>
    </location>
</feature>
<dbReference type="PANTHER" id="PTHR28597">
    <property type="entry name" value="VOLTAGE-DEPENDENT CALCIUM CHANNEL BETA SUBUNIT-ASSOCIATED REGULATORY PROTEIN"/>
    <property type="match status" value="1"/>
</dbReference>
<feature type="non-terminal residue" evidence="2">
    <location>
        <position position="1"/>
    </location>
</feature>
<feature type="compositionally biased region" description="Low complexity" evidence="1">
    <location>
        <begin position="362"/>
        <end position="377"/>
    </location>
</feature>
<feature type="region of interest" description="Disordered" evidence="1">
    <location>
        <begin position="283"/>
        <end position="384"/>
    </location>
</feature>
<feature type="region of interest" description="Disordered" evidence="1">
    <location>
        <begin position="91"/>
        <end position="111"/>
    </location>
</feature>
<sequence>CVSPSSGSPRRRQFQRQRAASESMDQQERDAHHIDIIQYIARTDDVAFCPTPASTVLPPLCTPSPSLGRLETEEVEVEVEVEVEAEVVAGSSGGVTLPPEEGESSCGQESSEHHTLYRDIWNLRASLEQYASSDQSSNDKDSVRSETESVCSLGGVERVPGSLPSYPSQDIGDELEGEAERPGGGTFGKEGSATGGAKQGSVDSERSSDGESGNRKLLQMDSGYASIEAPSRAPEELRLFGAAGGTREKTASEKRRFFTSSGRKGTVIDEKTDALFHEFLRHDPQFDHPESPLRSKHRSRVHLRKQWQRTKQYSDPGVHFPPSFERHRTPLRRGDSVNYPLDTRYHSTLPRIVSTADEESSDGAASAEPAKTAAPEAELTDKLSASLDDRLYTSLRRAKESPDCVVTITHASPDHSPV</sequence>
<comment type="caution">
    <text evidence="2">The sequence shown here is derived from an EMBL/GenBank/DDBJ whole genome shotgun (WGS) entry which is preliminary data.</text>
</comment>
<reference evidence="2" key="1">
    <citation type="journal article" date="2021" name="Cell">
        <title>Tracing the genetic footprints of vertebrate landing in non-teleost ray-finned fishes.</title>
        <authorList>
            <person name="Bi X."/>
            <person name="Wang K."/>
            <person name="Yang L."/>
            <person name="Pan H."/>
            <person name="Jiang H."/>
            <person name="Wei Q."/>
            <person name="Fang M."/>
            <person name="Yu H."/>
            <person name="Zhu C."/>
            <person name="Cai Y."/>
            <person name="He Y."/>
            <person name="Gan X."/>
            <person name="Zeng H."/>
            <person name="Yu D."/>
            <person name="Zhu Y."/>
            <person name="Jiang H."/>
            <person name="Qiu Q."/>
            <person name="Yang H."/>
            <person name="Zhang Y.E."/>
            <person name="Wang W."/>
            <person name="Zhu M."/>
            <person name="He S."/>
            <person name="Zhang G."/>
        </authorList>
    </citation>
    <scope>NUCLEOTIDE SEQUENCE</scope>
    <source>
        <strain evidence="2">Pddl_001</strain>
    </source>
</reference>
<feature type="region of interest" description="Disordered" evidence="1">
    <location>
        <begin position="132"/>
        <end position="230"/>
    </location>
</feature>
<name>A0ABS2XUJ8_POLSP</name>
<proteinExistence type="predicted"/>
<protein>
    <submittedName>
        <fullName evidence="2">CBARP protein</fullName>
    </submittedName>
</protein>
<dbReference type="EMBL" id="JAAWVQ010075214">
    <property type="protein sequence ID" value="MBN3277945.1"/>
    <property type="molecule type" value="Genomic_DNA"/>
</dbReference>
<accession>A0ABS2XUJ8</accession>
<dbReference type="InterPro" id="IPR037658">
    <property type="entry name" value="CBARP"/>
</dbReference>
<evidence type="ECO:0000313" key="3">
    <source>
        <dbReference type="Proteomes" id="UP001166093"/>
    </source>
</evidence>
<evidence type="ECO:0000313" key="2">
    <source>
        <dbReference type="EMBL" id="MBN3277945.1"/>
    </source>
</evidence>
<evidence type="ECO:0000256" key="1">
    <source>
        <dbReference type="SAM" id="MobiDB-lite"/>
    </source>
</evidence>
<feature type="region of interest" description="Disordered" evidence="1">
    <location>
        <begin position="1"/>
        <end position="30"/>
    </location>
</feature>
<dbReference type="PANTHER" id="PTHR28597:SF1">
    <property type="entry name" value="VOLTAGE-DEPENDENT CALCIUM CHANNEL BETA SUBUNIT-ASSOCIATED REGULATORY PROTEIN"/>
    <property type="match status" value="1"/>
</dbReference>
<feature type="compositionally biased region" description="Basic residues" evidence="1">
    <location>
        <begin position="294"/>
        <end position="308"/>
    </location>
</feature>